<reference evidence="4 5" key="1">
    <citation type="submission" date="2019-06" db="EMBL/GenBank/DDBJ databases">
        <title>Genome sequence analysis of &gt;100 Bacillus licheniformis strains suggests intrinsic resistance to this species.</title>
        <authorList>
            <person name="Wels M."/>
            <person name="Siezen R.J."/>
            <person name="Johansen E."/>
            <person name="Stuer-Lauridsen B."/>
            <person name="Bjerre K."/>
            <person name="Nielsen B.K.K."/>
        </authorList>
    </citation>
    <scope>NUCLEOTIDE SEQUENCE [LARGE SCALE GENOMIC DNA]</scope>
    <source>
        <strain evidence="4 5">BAC-16736</strain>
    </source>
</reference>
<proteinExistence type="inferred from homology"/>
<accession>A0A1Y0YS93</accession>
<reference evidence="3 6" key="2">
    <citation type="submission" date="2020-12" db="EMBL/GenBank/DDBJ databases">
        <title>FDA dAtabase for Regulatory Grade micrObial Sequences (FDA-ARGOS): Supporting development and validation of Infectious Disease Dx tests.</title>
        <authorList>
            <person name="Nelson B."/>
            <person name="Plummer A."/>
            <person name="Tallon L."/>
            <person name="Sadzewicz L."/>
            <person name="Zhao X."/>
            <person name="Boylan J."/>
            <person name="Ott S."/>
            <person name="Bowen H."/>
            <person name="Vavikolanu K."/>
            <person name="Mehta A."/>
            <person name="Aluvathingal J."/>
            <person name="Nadendla S."/>
            <person name="Myers T."/>
            <person name="Yan Y."/>
            <person name="Sichtig H."/>
        </authorList>
    </citation>
    <scope>NUCLEOTIDE SEQUENCE [LARGE SCALE GENOMIC DNA]</scope>
    <source>
        <strain evidence="3 6">FDAARGOS_923</strain>
    </source>
</reference>
<evidence type="ECO:0000313" key="3">
    <source>
        <dbReference type="EMBL" id="QPR71611.1"/>
    </source>
</evidence>
<name>A0A1Y0YS93_BACLI</name>
<evidence type="ECO:0000313" key="6">
    <source>
        <dbReference type="Proteomes" id="UP000595038"/>
    </source>
</evidence>
<dbReference type="SUPFAM" id="SSF102405">
    <property type="entry name" value="MCP/YpsA-like"/>
    <property type="match status" value="1"/>
</dbReference>
<sequence length="300" mass="33197">MNDSSELLILLRLRGTLSPSLLTKWWKQDPSLSLTGEKNHLLTKLSLKRSDLCSIRKLAEQELSNVKRLIRSYEAAGVRMTAISSPDYPASLKTIHDPPPVLFLKGNKKLLHEQRLIGIVGTRCPSLYGKRAAVQLVRELCKNSWTIVSGLAKGIDGLAHQESIRSKGRTIGVIAGGFNSIYPREHRQLAGQMAESHLLVSEHPPHIKPQKWHFPMRNRLISGLTEGIVVVQGKEKSGSLITAYQALEQGREVFAVPGPIFDANSFGPSRLIQEGAKLVLTIEDILNELPPSNAQYTEPV</sequence>
<feature type="domain" description="Smf/DprA SLOG" evidence="2">
    <location>
        <begin position="80"/>
        <end position="289"/>
    </location>
</feature>
<comment type="similarity">
    <text evidence="1">Belongs to the DprA/Smf family.</text>
</comment>
<gene>
    <name evidence="3" type="primary">dprA</name>
    <name evidence="4" type="ORF">CHCC16736_4461</name>
    <name evidence="3" type="ORF">I6G80_17515</name>
</gene>
<dbReference type="Pfam" id="PF02481">
    <property type="entry name" value="DNA_processg_A"/>
    <property type="match status" value="1"/>
</dbReference>
<dbReference type="OMA" id="YSKQHTI"/>
<dbReference type="EMBL" id="CP065647">
    <property type="protein sequence ID" value="QPR71611.1"/>
    <property type="molecule type" value="Genomic_DNA"/>
</dbReference>
<dbReference type="PANTHER" id="PTHR43022">
    <property type="entry name" value="PROTEIN SMF"/>
    <property type="match status" value="1"/>
</dbReference>
<dbReference type="EMBL" id="NILC01000026">
    <property type="protein sequence ID" value="TWL25578.1"/>
    <property type="molecule type" value="Genomic_DNA"/>
</dbReference>
<evidence type="ECO:0000313" key="5">
    <source>
        <dbReference type="Proteomes" id="UP000435910"/>
    </source>
</evidence>
<evidence type="ECO:0000259" key="2">
    <source>
        <dbReference type="Pfam" id="PF02481"/>
    </source>
</evidence>
<dbReference type="InterPro" id="IPR057666">
    <property type="entry name" value="DrpA_SLOG"/>
</dbReference>
<protein>
    <submittedName>
        <fullName evidence="4">DNA processing protein DprA</fullName>
    </submittedName>
    <submittedName>
        <fullName evidence="3">DNA-protecting protein DprA</fullName>
    </submittedName>
</protein>
<evidence type="ECO:0000313" key="4">
    <source>
        <dbReference type="EMBL" id="TWL25578.1"/>
    </source>
</evidence>
<dbReference type="GO" id="GO:0009294">
    <property type="term" value="P:DNA-mediated transformation"/>
    <property type="evidence" value="ECO:0007669"/>
    <property type="project" value="InterPro"/>
</dbReference>
<dbReference type="PANTHER" id="PTHR43022:SF1">
    <property type="entry name" value="PROTEIN SMF"/>
    <property type="match status" value="1"/>
</dbReference>
<dbReference type="GeneID" id="92861576"/>
<dbReference type="Proteomes" id="UP000435910">
    <property type="component" value="Unassembled WGS sequence"/>
</dbReference>
<dbReference type="AlphaFoldDB" id="A0A1Y0YS93"/>
<dbReference type="Proteomes" id="UP000595038">
    <property type="component" value="Chromosome"/>
</dbReference>
<organism evidence="4 5">
    <name type="scientific">Bacillus licheniformis</name>
    <dbReference type="NCBI Taxonomy" id="1402"/>
    <lineage>
        <taxon>Bacteria</taxon>
        <taxon>Bacillati</taxon>
        <taxon>Bacillota</taxon>
        <taxon>Bacilli</taxon>
        <taxon>Bacillales</taxon>
        <taxon>Bacillaceae</taxon>
        <taxon>Bacillus</taxon>
    </lineage>
</organism>
<dbReference type="RefSeq" id="WP_003181744.1">
    <property type="nucleotide sequence ID" value="NZ_BEXU01000037.1"/>
</dbReference>
<dbReference type="NCBIfam" id="TIGR00732">
    <property type="entry name" value="dprA"/>
    <property type="match status" value="1"/>
</dbReference>
<dbReference type="InterPro" id="IPR003488">
    <property type="entry name" value="DprA"/>
</dbReference>
<evidence type="ECO:0000256" key="1">
    <source>
        <dbReference type="ARBA" id="ARBA00006525"/>
    </source>
</evidence>
<dbReference type="Gene3D" id="3.40.50.450">
    <property type="match status" value="1"/>
</dbReference>